<dbReference type="SUPFAM" id="SSF52540">
    <property type="entry name" value="P-loop containing nucleoside triphosphate hydrolases"/>
    <property type="match status" value="1"/>
</dbReference>
<comment type="caution">
    <text evidence="3">The sequence shown here is derived from an EMBL/GenBank/DDBJ whole genome shotgun (WGS) entry which is preliminary data.</text>
</comment>
<feature type="region of interest" description="Disordered" evidence="1">
    <location>
        <begin position="238"/>
        <end position="280"/>
    </location>
</feature>
<dbReference type="PANTHER" id="PTHR13265">
    <property type="entry name" value="THO COMPLEX SUBUNIT 1"/>
    <property type="match status" value="1"/>
</dbReference>
<reference evidence="3 4" key="1">
    <citation type="submission" date="2023-01" db="EMBL/GenBank/DDBJ databases">
        <title>Analysis of 21 Apiospora genomes using comparative genomics revels a genus with tremendous synthesis potential of carbohydrate active enzymes and secondary metabolites.</title>
        <authorList>
            <person name="Sorensen T."/>
        </authorList>
    </citation>
    <scope>NUCLEOTIDE SEQUENCE [LARGE SCALE GENOMIC DNA]</scope>
    <source>
        <strain evidence="3 4">CBS 114990</strain>
    </source>
</reference>
<evidence type="ECO:0000259" key="2">
    <source>
        <dbReference type="PROSITE" id="PS50052"/>
    </source>
</evidence>
<dbReference type="Pfam" id="PF00625">
    <property type="entry name" value="Guanylate_kin"/>
    <property type="match status" value="1"/>
</dbReference>
<feature type="compositionally biased region" description="Basic and acidic residues" evidence="1">
    <location>
        <begin position="271"/>
        <end position="280"/>
    </location>
</feature>
<dbReference type="Gene3D" id="3.40.50.300">
    <property type="entry name" value="P-loop containing nucleotide triphosphate hydrolases"/>
    <property type="match status" value="1"/>
</dbReference>
<dbReference type="RefSeq" id="XP_066673065.1">
    <property type="nucleotide sequence ID" value="XM_066809447.1"/>
</dbReference>
<feature type="compositionally biased region" description="Low complexity" evidence="1">
    <location>
        <begin position="867"/>
        <end position="893"/>
    </location>
</feature>
<dbReference type="Pfam" id="PF11957">
    <property type="entry name" value="efThoc1"/>
    <property type="match status" value="1"/>
</dbReference>
<dbReference type="InterPro" id="IPR008144">
    <property type="entry name" value="Guanylate_kin-like_dom"/>
</dbReference>
<feature type="domain" description="Guanylate kinase-like" evidence="2">
    <location>
        <begin position="626"/>
        <end position="809"/>
    </location>
</feature>
<protein>
    <submittedName>
        <fullName evidence="3">Guanylate kinase</fullName>
    </submittedName>
</protein>
<feature type="region of interest" description="Disordered" evidence="1">
    <location>
        <begin position="827"/>
        <end position="901"/>
    </location>
</feature>
<feature type="compositionally biased region" description="Acidic residues" evidence="1">
    <location>
        <begin position="827"/>
        <end position="854"/>
    </location>
</feature>
<dbReference type="Proteomes" id="UP001433268">
    <property type="component" value="Unassembled WGS sequence"/>
</dbReference>
<evidence type="ECO:0000313" key="3">
    <source>
        <dbReference type="EMBL" id="KAK8090171.1"/>
    </source>
</evidence>
<gene>
    <name evidence="3" type="ORF">PG997_005132</name>
</gene>
<dbReference type="SMART" id="SM00072">
    <property type="entry name" value="GuKc"/>
    <property type="match status" value="1"/>
</dbReference>
<dbReference type="PROSITE" id="PS50052">
    <property type="entry name" value="GUANYLATE_KINASE_2"/>
    <property type="match status" value="1"/>
</dbReference>
<feature type="compositionally biased region" description="Basic and acidic residues" evidence="1">
    <location>
        <begin position="618"/>
        <end position="628"/>
    </location>
</feature>
<sequence>MSSSLDIGVPQAAAFSQALQAALLHARQIKTSNTIEPALTRADFNDLFAQLPTIFPVDDAEDASATEGKANDSKTVDPKKKRQYDVVEVVARNQLNALVASTSVDQPEFVDMWNLLDIVTALTDNENCDAALTLSLVEALLDSQTIKDCRITFDYLESRRERLYAVPKHSSSKKLVMLRFCNELLRRLSRAEDIGFCGRVFIFLFQGSPLGDKSGVNLRGEFHTENVTTYEKIPAKAEGATDKMDVDSSAESSKDDKDGKGTGPKAVTFDSRNRTSSEKEKPLDMDTLYPIFWSLQEYFSQPTKLFDTQNFTKFKSALEATIVAFESVTQGQKGLKATDDTKDASKKRKRIEANSIDNSNFNPKYLTSRDLFELEISDLFFRRHILIQAVIVLDFLRSLTAQARTKYANIANPNRSVMYSDKIVSEEDDKWAESIKKRINDYILSGPDGQYVHRIIQSVTSRDKGWTRWKMEGCPPISRSPVSPAEFNEARASAKRMATSKRLRPHPMGSLNLDFLKEEDGETAMAKFKDPARYQLPDLAVFKAKIAEDDLNLEFAKSEKEKKDILEAKASKTWRALRLARRTRLAALDKIDDWQNIDAVFEDPKAATEEPEEEEEGEVGRKPDDKRPIVISGPSGVGKSALVAKLLERQPRVFKKLAIHTTRKPAEGEVNGDDFQFVESGPFNALLDGDKFFSFVTRDGTDYGASRGGVDTIGESGKTPIVQLDQEGVSSVRDNLYDARFVFIAPPSATEAFEARLKASGNYSEDKIPGLLKAAEEEVVQAKAEGDFYQVLVNDDLEETCKALEAFIYGDSYDPAPEVTMTNGVNGEEEEAAPEEEPPATEEQGPEPEPEQGEGDIAMKDNEEDPTAAAAAAVAPPAAADAGADATGEEAQANGATPTEA</sequence>
<accession>A0ABR1X436</accession>
<dbReference type="GeneID" id="92042507"/>
<dbReference type="PANTHER" id="PTHR13265:SF0">
    <property type="entry name" value="HPR1"/>
    <property type="match status" value="1"/>
</dbReference>
<keyword evidence="3" id="KW-0418">Kinase</keyword>
<keyword evidence="4" id="KW-1185">Reference proteome</keyword>
<dbReference type="EMBL" id="JAQQWN010000004">
    <property type="protein sequence ID" value="KAK8090171.1"/>
    <property type="molecule type" value="Genomic_DNA"/>
</dbReference>
<keyword evidence="3" id="KW-0808">Transferase</keyword>
<feature type="compositionally biased region" description="Basic and acidic residues" evidence="1">
    <location>
        <begin position="238"/>
        <end position="260"/>
    </location>
</feature>
<dbReference type="InterPro" id="IPR021861">
    <property type="entry name" value="THO_THOC1"/>
</dbReference>
<evidence type="ECO:0000313" key="4">
    <source>
        <dbReference type="Proteomes" id="UP001433268"/>
    </source>
</evidence>
<name>A0ABR1X436_9PEZI</name>
<feature type="region of interest" description="Disordered" evidence="1">
    <location>
        <begin position="602"/>
        <end position="636"/>
    </location>
</feature>
<evidence type="ECO:0000256" key="1">
    <source>
        <dbReference type="SAM" id="MobiDB-lite"/>
    </source>
</evidence>
<proteinExistence type="predicted"/>
<organism evidence="3 4">
    <name type="scientific">Apiospora hydei</name>
    <dbReference type="NCBI Taxonomy" id="1337664"/>
    <lineage>
        <taxon>Eukaryota</taxon>
        <taxon>Fungi</taxon>
        <taxon>Dikarya</taxon>
        <taxon>Ascomycota</taxon>
        <taxon>Pezizomycotina</taxon>
        <taxon>Sordariomycetes</taxon>
        <taxon>Xylariomycetidae</taxon>
        <taxon>Amphisphaeriales</taxon>
        <taxon>Apiosporaceae</taxon>
        <taxon>Apiospora</taxon>
    </lineage>
</organism>
<dbReference type="InterPro" id="IPR027417">
    <property type="entry name" value="P-loop_NTPase"/>
</dbReference>
<dbReference type="InterPro" id="IPR008145">
    <property type="entry name" value="GK/Ca_channel_bsu"/>
</dbReference>
<dbReference type="GO" id="GO:0016301">
    <property type="term" value="F:kinase activity"/>
    <property type="evidence" value="ECO:0007669"/>
    <property type="project" value="UniProtKB-KW"/>
</dbReference>
<dbReference type="CDD" id="cd00071">
    <property type="entry name" value="GMPK"/>
    <property type="match status" value="1"/>
</dbReference>